<feature type="compositionally biased region" description="Basic and acidic residues" evidence="1">
    <location>
        <begin position="1"/>
        <end position="18"/>
    </location>
</feature>
<reference evidence="2 3" key="1">
    <citation type="submission" date="2019-08" db="EMBL/GenBank/DDBJ databases">
        <authorList>
            <person name="Peeters C."/>
        </authorList>
    </citation>
    <scope>NUCLEOTIDE SEQUENCE [LARGE SCALE GENOMIC DNA]</scope>
    <source>
        <strain evidence="2 3">LMG 20603</strain>
    </source>
</reference>
<gene>
    <name evidence="2" type="ORF">PBR20603_02731</name>
</gene>
<dbReference type="AlphaFoldDB" id="A0A5E5BUE2"/>
<sequence length="32" mass="3577">MSRERHGVVRTGDAELRKTQAKGQQKPVKMPG</sequence>
<evidence type="ECO:0000256" key="1">
    <source>
        <dbReference type="SAM" id="MobiDB-lite"/>
    </source>
</evidence>
<keyword evidence="3" id="KW-1185">Reference proteome</keyword>
<feature type="region of interest" description="Disordered" evidence="1">
    <location>
        <begin position="1"/>
        <end position="32"/>
    </location>
</feature>
<proteinExistence type="predicted"/>
<evidence type="ECO:0000313" key="3">
    <source>
        <dbReference type="Proteomes" id="UP000382040"/>
    </source>
</evidence>
<accession>A0A5E5BUE2</accession>
<protein>
    <submittedName>
        <fullName evidence="2">Uncharacterized protein</fullName>
    </submittedName>
</protein>
<evidence type="ECO:0000313" key="2">
    <source>
        <dbReference type="EMBL" id="VVE88772.1"/>
    </source>
</evidence>
<dbReference type="EMBL" id="CABPST010000006">
    <property type="protein sequence ID" value="VVE88772.1"/>
    <property type="molecule type" value="Genomic_DNA"/>
</dbReference>
<organism evidence="2 3">
    <name type="scientific">Pandoraea bronchicola</name>
    <dbReference type="NCBI Taxonomy" id="2508287"/>
    <lineage>
        <taxon>Bacteria</taxon>
        <taxon>Pseudomonadati</taxon>
        <taxon>Pseudomonadota</taxon>
        <taxon>Betaproteobacteria</taxon>
        <taxon>Burkholderiales</taxon>
        <taxon>Burkholderiaceae</taxon>
        <taxon>Pandoraea</taxon>
    </lineage>
</organism>
<dbReference type="Proteomes" id="UP000382040">
    <property type="component" value="Unassembled WGS sequence"/>
</dbReference>
<name>A0A5E5BUE2_9BURK</name>